<dbReference type="EMBL" id="OCTN01000009">
    <property type="protein sequence ID" value="SOH95272.1"/>
    <property type="molecule type" value="Genomic_DNA"/>
</dbReference>
<sequence length="283" mass="30244">MLAYGLALPAIAQQHIVEHVQFDDGLSDAVISHTIVGDQVVDYVVSADAGQRLIVDMTSSNVSAYYDLTGPYAGAAAHVGSIAGSHFDGVLPSAGDWTIRVYMISNAARRNESASFDLSLNVGEADVEVADIVEPDDATIDPAYWRVVDATSIDFLNVRTGPGFGFNIMARVANGSFLRNMGCTGTGLNRWCHVKSDSGRIDGWSNGVRLAASEPPAARDLASLVEHTGGGAVFHQRSTDEFEVQWQSGCTVLYTASRSRILDGENCSDVQLARSDSWAAQQN</sequence>
<dbReference type="Proteomes" id="UP000220034">
    <property type="component" value="Unassembled WGS sequence"/>
</dbReference>
<reference evidence="3" key="1">
    <citation type="submission" date="2017-09" db="EMBL/GenBank/DDBJ databases">
        <authorList>
            <person name="Varghese N."/>
            <person name="Submissions S."/>
        </authorList>
    </citation>
    <scope>NUCLEOTIDE SEQUENCE [LARGE SCALE GENOMIC DNA]</scope>
    <source>
        <strain evidence="3">C7</strain>
    </source>
</reference>
<keyword evidence="3" id="KW-1185">Reference proteome</keyword>
<evidence type="ECO:0000313" key="3">
    <source>
        <dbReference type="Proteomes" id="UP000220034"/>
    </source>
</evidence>
<proteinExistence type="predicted"/>
<dbReference type="Pfam" id="PF08239">
    <property type="entry name" value="SH3_3"/>
    <property type="match status" value="1"/>
</dbReference>
<protein>
    <recommendedName>
        <fullName evidence="1">SH3b domain-containing protein</fullName>
    </recommendedName>
</protein>
<accession>A0A2C9CVH7</accession>
<feature type="domain" description="SH3b" evidence="1">
    <location>
        <begin position="155"/>
        <end position="206"/>
    </location>
</feature>
<organism evidence="2 3">
    <name type="scientific">Pontivivens marinum</name>
    <dbReference type="NCBI Taxonomy" id="1690039"/>
    <lineage>
        <taxon>Bacteria</taxon>
        <taxon>Pseudomonadati</taxon>
        <taxon>Pseudomonadota</taxon>
        <taxon>Alphaproteobacteria</taxon>
        <taxon>Rhodobacterales</taxon>
        <taxon>Paracoccaceae</taxon>
        <taxon>Pontivivens</taxon>
    </lineage>
</organism>
<dbReference type="InterPro" id="IPR003646">
    <property type="entry name" value="SH3-like_bac-type"/>
</dbReference>
<name>A0A2C9CVH7_9RHOB</name>
<evidence type="ECO:0000313" key="2">
    <source>
        <dbReference type="EMBL" id="SOH95272.1"/>
    </source>
</evidence>
<dbReference type="AlphaFoldDB" id="A0A2C9CVH7"/>
<dbReference type="Gene3D" id="2.60.120.380">
    <property type="match status" value="1"/>
</dbReference>
<dbReference type="Gene3D" id="2.30.30.40">
    <property type="entry name" value="SH3 Domains"/>
    <property type="match status" value="1"/>
</dbReference>
<evidence type="ECO:0000259" key="1">
    <source>
        <dbReference type="Pfam" id="PF08239"/>
    </source>
</evidence>
<gene>
    <name evidence="2" type="ORF">SAMN06273572_10931</name>
</gene>